<sequence>MQVALLGHTGFLGKNVADALTQAGIAFAGASRGNGVDLRSVEQTADFLRNTCPDVVLHCAAHVGSFNYVTENASAVMLDNSRMALSVYEAMAQVCPQAIIVHPLANCVFPANAETMSEETWQDGPVHSTVLPFAATRRLAWAAGESFAQSHGIRSISLLVPNMYGPHDSTDPNQTAALDALISRFLTARRTGQPVVIWGSGAAIREWIFAPDLARIMVEICLNPQNSGLQHPLNVAQNTGLSIRELAGMIQRIVGYDGAVHYDLAKPDGVLKKVMDDTRFRQVFPDFKFTDFEQGIATTVAYYKELL</sequence>
<dbReference type="EMBL" id="BAABDK010000010">
    <property type="protein sequence ID" value="GAA4029410.1"/>
    <property type="molecule type" value="Genomic_DNA"/>
</dbReference>
<dbReference type="SUPFAM" id="SSF51735">
    <property type="entry name" value="NAD(P)-binding Rossmann-fold domains"/>
    <property type="match status" value="1"/>
</dbReference>
<name>A0ABP7TPL5_9BACT</name>
<gene>
    <name evidence="2" type="ORF">GCM10022409_12020</name>
</gene>
<dbReference type="PANTHER" id="PTHR43238">
    <property type="entry name" value="GDP-L-FUCOSE SYNTHASE"/>
    <property type="match status" value="1"/>
</dbReference>
<dbReference type="Pfam" id="PF01370">
    <property type="entry name" value="Epimerase"/>
    <property type="match status" value="1"/>
</dbReference>
<dbReference type="Gene3D" id="3.40.50.720">
    <property type="entry name" value="NAD(P)-binding Rossmann-like Domain"/>
    <property type="match status" value="1"/>
</dbReference>
<dbReference type="InterPro" id="IPR036291">
    <property type="entry name" value="NAD(P)-bd_dom_sf"/>
</dbReference>
<accession>A0ABP7TPL5</accession>
<dbReference type="Gene3D" id="3.90.25.10">
    <property type="entry name" value="UDP-galactose 4-epimerase, domain 1"/>
    <property type="match status" value="1"/>
</dbReference>
<keyword evidence="3" id="KW-1185">Reference proteome</keyword>
<evidence type="ECO:0000313" key="3">
    <source>
        <dbReference type="Proteomes" id="UP001501469"/>
    </source>
</evidence>
<dbReference type="RefSeq" id="WP_345051576.1">
    <property type="nucleotide sequence ID" value="NZ_BAABDK010000010.1"/>
</dbReference>
<dbReference type="PANTHER" id="PTHR43238:SF1">
    <property type="entry name" value="GDP-L-FUCOSE SYNTHASE"/>
    <property type="match status" value="1"/>
</dbReference>
<reference evidence="3" key="1">
    <citation type="journal article" date="2019" name="Int. J. Syst. Evol. Microbiol.">
        <title>The Global Catalogue of Microorganisms (GCM) 10K type strain sequencing project: providing services to taxonomists for standard genome sequencing and annotation.</title>
        <authorList>
            <consortium name="The Broad Institute Genomics Platform"/>
            <consortium name="The Broad Institute Genome Sequencing Center for Infectious Disease"/>
            <person name="Wu L."/>
            <person name="Ma J."/>
        </authorList>
    </citation>
    <scope>NUCLEOTIDE SEQUENCE [LARGE SCALE GENOMIC DNA]</scope>
    <source>
        <strain evidence="3">JCM 17225</strain>
    </source>
</reference>
<evidence type="ECO:0000259" key="1">
    <source>
        <dbReference type="Pfam" id="PF01370"/>
    </source>
</evidence>
<comment type="caution">
    <text evidence="2">The sequence shown here is derived from an EMBL/GenBank/DDBJ whole genome shotgun (WGS) entry which is preliminary data.</text>
</comment>
<evidence type="ECO:0000313" key="2">
    <source>
        <dbReference type="EMBL" id="GAA4029410.1"/>
    </source>
</evidence>
<dbReference type="InterPro" id="IPR001509">
    <property type="entry name" value="Epimerase_deHydtase"/>
</dbReference>
<organism evidence="2 3">
    <name type="scientific">Hymenobacter glaciei</name>
    <dbReference type="NCBI Taxonomy" id="877209"/>
    <lineage>
        <taxon>Bacteria</taxon>
        <taxon>Pseudomonadati</taxon>
        <taxon>Bacteroidota</taxon>
        <taxon>Cytophagia</taxon>
        <taxon>Cytophagales</taxon>
        <taxon>Hymenobacteraceae</taxon>
        <taxon>Hymenobacter</taxon>
    </lineage>
</organism>
<feature type="domain" description="NAD-dependent epimerase/dehydratase" evidence="1">
    <location>
        <begin position="5"/>
        <end position="236"/>
    </location>
</feature>
<dbReference type="Proteomes" id="UP001501469">
    <property type="component" value="Unassembled WGS sequence"/>
</dbReference>
<protein>
    <submittedName>
        <fullName evidence="2">GDP-L-fucose synthase</fullName>
    </submittedName>
</protein>
<proteinExistence type="predicted"/>